<evidence type="ECO:0000313" key="2">
    <source>
        <dbReference type="EMBL" id="KAA1081462.1"/>
    </source>
</evidence>
<feature type="signal peptide" evidence="1">
    <location>
        <begin position="1"/>
        <end position="18"/>
    </location>
</feature>
<dbReference type="EMBL" id="VDEP01000112">
    <property type="protein sequence ID" value="KAA1130187.1"/>
    <property type="molecule type" value="Genomic_DNA"/>
</dbReference>
<comment type="caution">
    <text evidence="3">The sequence shown here is derived from an EMBL/GenBank/DDBJ whole genome shotgun (WGS) entry which is preliminary data.</text>
</comment>
<name>A0A5B0RX58_PUCGR</name>
<organism evidence="3 5">
    <name type="scientific">Puccinia graminis f. sp. tritici</name>
    <dbReference type="NCBI Taxonomy" id="56615"/>
    <lineage>
        <taxon>Eukaryota</taxon>
        <taxon>Fungi</taxon>
        <taxon>Dikarya</taxon>
        <taxon>Basidiomycota</taxon>
        <taxon>Pucciniomycotina</taxon>
        <taxon>Pucciniomycetes</taxon>
        <taxon>Pucciniales</taxon>
        <taxon>Pucciniaceae</taxon>
        <taxon>Puccinia</taxon>
    </lineage>
</organism>
<feature type="chain" id="PRO_5036366679" evidence="1">
    <location>
        <begin position="19"/>
        <end position="63"/>
    </location>
</feature>
<dbReference type="Proteomes" id="UP000325313">
    <property type="component" value="Unassembled WGS sequence"/>
</dbReference>
<accession>A0A5B0RX58</accession>
<evidence type="ECO:0000313" key="5">
    <source>
        <dbReference type="Proteomes" id="UP000325313"/>
    </source>
</evidence>
<dbReference type="AlphaFoldDB" id="A0A5B0RX58"/>
<sequence>MMTLVVDLLSAMLPVSDELDIVECWEGFPQKLNAWPRPRALEPTCVFSSLNAYVKILAAYMHM</sequence>
<gene>
    <name evidence="2" type="ORF">PGT21_035907</name>
    <name evidence="3" type="ORF">PGTUg99_016524</name>
</gene>
<keyword evidence="1" id="KW-0732">Signal</keyword>
<evidence type="ECO:0000313" key="3">
    <source>
        <dbReference type="EMBL" id="KAA1130187.1"/>
    </source>
</evidence>
<proteinExistence type="predicted"/>
<evidence type="ECO:0000256" key="1">
    <source>
        <dbReference type="SAM" id="SignalP"/>
    </source>
</evidence>
<dbReference type="EMBL" id="VSWC01000131">
    <property type="protein sequence ID" value="KAA1081462.1"/>
    <property type="molecule type" value="Genomic_DNA"/>
</dbReference>
<evidence type="ECO:0000313" key="4">
    <source>
        <dbReference type="Proteomes" id="UP000324748"/>
    </source>
</evidence>
<dbReference type="Proteomes" id="UP000324748">
    <property type="component" value="Unassembled WGS sequence"/>
</dbReference>
<protein>
    <submittedName>
        <fullName evidence="3">Uncharacterized protein</fullName>
    </submittedName>
</protein>
<keyword evidence="4" id="KW-1185">Reference proteome</keyword>
<reference evidence="4 5" key="1">
    <citation type="submission" date="2019-05" db="EMBL/GenBank/DDBJ databases">
        <title>Emergence of the Ug99 lineage of the wheat stem rust pathogen through somatic hybridization.</title>
        <authorList>
            <person name="Li F."/>
            <person name="Upadhyaya N.M."/>
            <person name="Sperschneider J."/>
            <person name="Matny O."/>
            <person name="Nguyen-Phuc H."/>
            <person name="Mago R."/>
            <person name="Raley C."/>
            <person name="Miller M.E."/>
            <person name="Silverstein K.A.T."/>
            <person name="Henningsen E."/>
            <person name="Hirsch C.D."/>
            <person name="Visser B."/>
            <person name="Pretorius Z.A."/>
            <person name="Steffenson B.J."/>
            <person name="Schwessinger B."/>
            <person name="Dodds P.N."/>
            <person name="Figueroa M."/>
        </authorList>
    </citation>
    <scope>NUCLEOTIDE SEQUENCE [LARGE SCALE GENOMIC DNA]</scope>
    <source>
        <strain evidence="2">21-0</strain>
        <strain evidence="3 5">Ug99</strain>
    </source>
</reference>